<dbReference type="AlphaFoldDB" id="A0A8H6YW94"/>
<name>A0A8H6YW94_9AGAR</name>
<dbReference type="EMBL" id="JACAZI010000003">
    <property type="protein sequence ID" value="KAF7365000.1"/>
    <property type="molecule type" value="Genomic_DNA"/>
</dbReference>
<proteinExistence type="predicted"/>
<protein>
    <submittedName>
        <fullName evidence="1">Uncharacterized protein</fullName>
    </submittedName>
</protein>
<reference evidence="1" key="1">
    <citation type="submission" date="2020-05" db="EMBL/GenBank/DDBJ databases">
        <title>Mycena genomes resolve the evolution of fungal bioluminescence.</title>
        <authorList>
            <person name="Tsai I.J."/>
        </authorList>
    </citation>
    <scope>NUCLEOTIDE SEQUENCE</scope>
    <source>
        <strain evidence="1">CCC161011</strain>
    </source>
</reference>
<dbReference type="Proteomes" id="UP000620124">
    <property type="component" value="Unassembled WGS sequence"/>
</dbReference>
<gene>
    <name evidence="1" type="ORF">MVEN_00371000</name>
</gene>
<accession>A0A8H6YW94</accession>
<organism evidence="1 2">
    <name type="scientific">Mycena venus</name>
    <dbReference type="NCBI Taxonomy" id="2733690"/>
    <lineage>
        <taxon>Eukaryota</taxon>
        <taxon>Fungi</taxon>
        <taxon>Dikarya</taxon>
        <taxon>Basidiomycota</taxon>
        <taxon>Agaricomycotina</taxon>
        <taxon>Agaricomycetes</taxon>
        <taxon>Agaricomycetidae</taxon>
        <taxon>Agaricales</taxon>
        <taxon>Marasmiineae</taxon>
        <taxon>Mycenaceae</taxon>
        <taxon>Mycena</taxon>
    </lineage>
</organism>
<evidence type="ECO:0000313" key="1">
    <source>
        <dbReference type="EMBL" id="KAF7365000.1"/>
    </source>
</evidence>
<dbReference type="OrthoDB" id="2730545at2759"/>
<comment type="caution">
    <text evidence="1">The sequence shown here is derived from an EMBL/GenBank/DDBJ whole genome shotgun (WGS) entry which is preliminary data.</text>
</comment>
<keyword evidence="2" id="KW-1185">Reference proteome</keyword>
<evidence type="ECO:0000313" key="2">
    <source>
        <dbReference type="Proteomes" id="UP000620124"/>
    </source>
</evidence>
<sequence length="330" mass="37522">MGVHFYDESPIGPDWQRGRLGPPLSISRAGIPCVVWAEDALAIVHRVPTGLHDLQVLVPDGQVADAANAICTNLPYVTLTGDEPDSHWLDHKLINPDRPHAFILTPKDTLVLKHTDPHLAWEEPSRILVHRASTFHFDITDTSRTMLNPEPLGEVFAAIRFPTVAAFLDAIVDTEHEPPLPFYHTQFYLHLNTCRGYLALYTLSDKGDYFTIDDNNERILLPQFLEVLAQVKEENQPCLARYFLQMKRLPFEDSVMEWRSLKAARLAQLGHQYEPPIATPYSPYLCRRGLPPDTGEPRLTPYLTRGKYGQLSIQWRALPRYASIAAKMLR</sequence>